<protein>
    <recommendedName>
        <fullName evidence="3">CopG family transcriptional regulator</fullName>
    </recommendedName>
</protein>
<gene>
    <name evidence="1" type="ORF">H6F81_24715</name>
</gene>
<organism evidence="1 2">
    <name type="scientific">Anabaena cylindrica FACHB-318</name>
    <dbReference type="NCBI Taxonomy" id="2692880"/>
    <lineage>
        <taxon>Bacteria</taxon>
        <taxon>Bacillati</taxon>
        <taxon>Cyanobacteriota</taxon>
        <taxon>Cyanophyceae</taxon>
        <taxon>Nostocales</taxon>
        <taxon>Nostocaceae</taxon>
        <taxon>Anabaena</taxon>
    </lineage>
</organism>
<proteinExistence type="predicted"/>
<keyword evidence="2" id="KW-1185">Reference proteome</keyword>
<evidence type="ECO:0008006" key="3">
    <source>
        <dbReference type="Google" id="ProtNLM"/>
    </source>
</evidence>
<accession>A0ABR7ZNX6</accession>
<evidence type="ECO:0000313" key="1">
    <source>
        <dbReference type="EMBL" id="MBD2174400.1"/>
    </source>
</evidence>
<comment type="caution">
    <text evidence="1">The sequence shown here is derived from an EMBL/GenBank/DDBJ whole genome shotgun (WGS) entry which is preliminary data.</text>
</comment>
<dbReference type="EMBL" id="JACJQC010000031">
    <property type="protein sequence ID" value="MBD2174400.1"/>
    <property type="molecule type" value="Genomic_DNA"/>
</dbReference>
<evidence type="ECO:0000313" key="2">
    <source>
        <dbReference type="Proteomes" id="UP000638897"/>
    </source>
</evidence>
<reference evidence="1 2" key="1">
    <citation type="journal article" date="2020" name="ISME J.">
        <title>Comparative genomics reveals insights into cyanobacterial evolution and habitat adaptation.</title>
        <authorList>
            <person name="Chen M.Y."/>
            <person name="Teng W.K."/>
            <person name="Zhao L."/>
            <person name="Hu C.X."/>
            <person name="Zhou Y.K."/>
            <person name="Han B.P."/>
            <person name="Song L.R."/>
            <person name="Shu W.S."/>
        </authorList>
    </citation>
    <scope>NUCLEOTIDE SEQUENCE [LARGE SCALE GENOMIC DNA]</scope>
    <source>
        <strain evidence="1 2">FACHB-318</strain>
    </source>
</reference>
<name>A0ABR7ZNX6_ANACY</name>
<sequence>MNKPDEELQLHLKARAAETVSIKIPTDTLEALKKVAASRDMTVEALLRFYIGQSLRQDLAKLFSERVLESTAQVLARHIQSEDEVLTIIREIQAETIL</sequence>
<dbReference type="Proteomes" id="UP000638897">
    <property type="component" value="Unassembled WGS sequence"/>
</dbReference>